<evidence type="ECO:0000256" key="9">
    <source>
        <dbReference type="SAM" id="Phobius"/>
    </source>
</evidence>
<comment type="subcellular location">
    <subcellularLocation>
        <location evidence="1">Membrane</location>
    </subcellularLocation>
</comment>
<keyword evidence="5 9" id="KW-1133">Transmembrane helix</keyword>
<evidence type="ECO:0000256" key="7">
    <source>
        <dbReference type="ARBA" id="ARBA00023136"/>
    </source>
</evidence>
<dbReference type="AlphaFoldDB" id="A0A9D2U9R2"/>
<reference evidence="12" key="2">
    <citation type="submission" date="2021-04" db="EMBL/GenBank/DDBJ databases">
        <authorList>
            <person name="Gilroy R."/>
        </authorList>
    </citation>
    <scope>NUCLEOTIDE SEQUENCE</scope>
    <source>
        <strain evidence="12">9264</strain>
    </source>
</reference>
<feature type="domain" description="Cytochrome c" evidence="11">
    <location>
        <begin position="39"/>
        <end position="134"/>
    </location>
</feature>
<evidence type="ECO:0000256" key="3">
    <source>
        <dbReference type="ARBA" id="ARBA00022692"/>
    </source>
</evidence>
<feature type="signal peptide" evidence="10">
    <location>
        <begin position="1"/>
        <end position="21"/>
    </location>
</feature>
<evidence type="ECO:0000256" key="5">
    <source>
        <dbReference type="ARBA" id="ARBA00022989"/>
    </source>
</evidence>
<evidence type="ECO:0000256" key="8">
    <source>
        <dbReference type="PIRSR" id="PIRSR602326-1"/>
    </source>
</evidence>
<feature type="transmembrane region" description="Helical" evidence="9">
    <location>
        <begin position="256"/>
        <end position="274"/>
    </location>
</feature>
<reference evidence="12" key="1">
    <citation type="journal article" date="2021" name="PeerJ">
        <title>Extensive microbial diversity within the chicken gut microbiome revealed by metagenomics and culture.</title>
        <authorList>
            <person name="Gilroy R."/>
            <person name="Ravi A."/>
            <person name="Getino M."/>
            <person name="Pursley I."/>
            <person name="Horton D.L."/>
            <person name="Alikhan N.F."/>
            <person name="Baker D."/>
            <person name="Gharbi K."/>
            <person name="Hall N."/>
            <person name="Watson M."/>
            <person name="Adriaenssens E.M."/>
            <person name="Foster-Nyarko E."/>
            <person name="Jarju S."/>
            <person name="Secka A."/>
            <person name="Antonio M."/>
            <person name="Oren A."/>
            <person name="Chaudhuri R.R."/>
            <person name="La Ragione R."/>
            <person name="Hildebrand F."/>
            <person name="Pallen M.J."/>
        </authorList>
    </citation>
    <scope>NUCLEOTIDE SEQUENCE</scope>
    <source>
        <strain evidence="12">9264</strain>
    </source>
</reference>
<evidence type="ECO:0000259" key="11">
    <source>
        <dbReference type="PROSITE" id="PS51007"/>
    </source>
</evidence>
<gene>
    <name evidence="12" type="ORF">H9906_08875</name>
</gene>
<dbReference type="PANTHER" id="PTHR10266:SF3">
    <property type="entry name" value="CYTOCHROME C1, HEME PROTEIN, MITOCHONDRIAL"/>
    <property type="match status" value="1"/>
</dbReference>
<keyword evidence="3 9" id="KW-0812">Transmembrane</keyword>
<accession>A0A9D2U9R2</accession>
<dbReference type="GO" id="GO:0046872">
    <property type="term" value="F:metal ion binding"/>
    <property type="evidence" value="ECO:0007669"/>
    <property type="project" value="UniProtKB-KW"/>
</dbReference>
<dbReference type="InterPro" id="IPR002326">
    <property type="entry name" value="Cyt_c1"/>
</dbReference>
<keyword evidence="7 9" id="KW-0472">Membrane</keyword>
<comment type="cofactor">
    <cofactor evidence="8">
        <name>heme c</name>
        <dbReference type="ChEBI" id="CHEBI:61717"/>
    </cofactor>
    <text evidence="8">Binds 1 heme c group covalently per subunit.</text>
</comment>
<evidence type="ECO:0000313" key="13">
    <source>
        <dbReference type="Proteomes" id="UP000823889"/>
    </source>
</evidence>
<dbReference type="PROSITE" id="PS51007">
    <property type="entry name" value="CYTC"/>
    <property type="match status" value="1"/>
</dbReference>
<name>A0A9D2U9R2_9BURK</name>
<dbReference type="SUPFAM" id="SSF46626">
    <property type="entry name" value="Cytochrome c"/>
    <property type="match status" value="1"/>
</dbReference>
<feature type="binding site" description="covalent" evidence="8">
    <location>
        <position position="55"/>
    </location>
    <ligand>
        <name>heme c</name>
        <dbReference type="ChEBI" id="CHEBI:61717"/>
    </ligand>
</feature>
<dbReference type="EMBL" id="DWUQ01000185">
    <property type="protein sequence ID" value="HJD45120.1"/>
    <property type="molecule type" value="Genomic_DNA"/>
</dbReference>
<dbReference type="Proteomes" id="UP000823889">
    <property type="component" value="Unassembled WGS sequence"/>
</dbReference>
<feature type="chain" id="PRO_5039367075" evidence="10">
    <location>
        <begin position="22"/>
        <end position="283"/>
    </location>
</feature>
<dbReference type="GO" id="GO:0009055">
    <property type="term" value="F:electron transfer activity"/>
    <property type="evidence" value="ECO:0007669"/>
    <property type="project" value="InterPro"/>
</dbReference>
<dbReference type="InterPro" id="IPR036909">
    <property type="entry name" value="Cyt_c-like_dom_sf"/>
</dbReference>
<dbReference type="GO" id="GO:0020037">
    <property type="term" value="F:heme binding"/>
    <property type="evidence" value="ECO:0007669"/>
    <property type="project" value="InterPro"/>
</dbReference>
<dbReference type="Pfam" id="PF02167">
    <property type="entry name" value="Cytochrom_C1"/>
    <property type="match status" value="2"/>
</dbReference>
<keyword evidence="2 8" id="KW-0349">Heme</keyword>
<evidence type="ECO:0000256" key="6">
    <source>
        <dbReference type="ARBA" id="ARBA00023004"/>
    </source>
</evidence>
<dbReference type="InterPro" id="IPR009056">
    <property type="entry name" value="Cyt_c-like_dom"/>
</dbReference>
<evidence type="ECO:0000256" key="4">
    <source>
        <dbReference type="ARBA" id="ARBA00022723"/>
    </source>
</evidence>
<feature type="binding site" description="covalent" evidence="8">
    <location>
        <position position="56"/>
    </location>
    <ligand>
        <name>heme c</name>
        <dbReference type="ChEBI" id="CHEBI:61717"/>
    </ligand>
</feature>
<organism evidence="12 13">
    <name type="scientific">Candidatus Paenalcaligenes intestinipullorum</name>
    <dbReference type="NCBI Taxonomy" id="2838718"/>
    <lineage>
        <taxon>Bacteria</taxon>
        <taxon>Pseudomonadati</taxon>
        <taxon>Pseudomonadota</taxon>
        <taxon>Betaproteobacteria</taxon>
        <taxon>Burkholderiales</taxon>
        <taxon>Alcaligenaceae</taxon>
        <taxon>Paenalcaligenes</taxon>
    </lineage>
</organism>
<evidence type="ECO:0000256" key="2">
    <source>
        <dbReference type="ARBA" id="ARBA00022617"/>
    </source>
</evidence>
<dbReference type="Gene3D" id="1.10.760.10">
    <property type="entry name" value="Cytochrome c-like domain"/>
    <property type="match status" value="1"/>
</dbReference>
<dbReference type="PRINTS" id="PR00603">
    <property type="entry name" value="CYTOCHROMEC1"/>
</dbReference>
<sequence>MIKKLFGALALSLSFSAAALAADGGYPLDRAPKHVSDVASLQSGAKYFVNYCLSCHSANAMRYNKLNDIGLTDDEISENLLFTSEKVGDLMTIAMRKDDAAKWFGAAPPDLSVTARALSENLGASGTDYIYTYLRTFYRDVNRPTGWDNLVFPSVGMPHVLWQEQGPMRMEHKKIEKVTDEKGYEFWKQTITHYDEHGFSTVDSQILADYTGDKVDSKRLVAVDEGQQKAYDLAVADLSNFMGWMAEPMQQERKTIGYFVLAFLLFFFFVAWRLNKAYWKDIK</sequence>
<feature type="binding site" description="covalent" evidence="8">
    <location>
        <position position="52"/>
    </location>
    <ligand>
        <name>heme c</name>
        <dbReference type="ChEBI" id="CHEBI:61717"/>
    </ligand>
</feature>
<dbReference type="GO" id="GO:0016020">
    <property type="term" value="C:membrane"/>
    <property type="evidence" value="ECO:0007669"/>
    <property type="project" value="UniProtKB-SubCell"/>
</dbReference>
<evidence type="ECO:0000256" key="1">
    <source>
        <dbReference type="ARBA" id="ARBA00004370"/>
    </source>
</evidence>
<keyword evidence="6 8" id="KW-0408">Iron</keyword>
<comment type="caution">
    <text evidence="12">The sequence shown here is derived from an EMBL/GenBank/DDBJ whole genome shotgun (WGS) entry which is preliminary data.</text>
</comment>
<protein>
    <submittedName>
        <fullName evidence="12">Cytochrome c1</fullName>
    </submittedName>
</protein>
<evidence type="ECO:0000256" key="10">
    <source>
        <dbReference type="SAM" id="SignalP"/>
    </source>
</evidence>
<keyword evidence="10" id="KW-0732">Signal</keyword>
<evidence type="ECO:0000313" key="12">
    <source>
        <dbReference type="EMBL" id="HJD45120.1"/>
    </source>
</evidence>
<keyword evidence="4 8" id="KW-0479">Metal-binding</keyword>
<dbReference type="PANTHER" id="PTHR10266">
    <property type="entry name" value="CYTOCHROME C1"/>
    <property type="match status" value="1"/>
</dbReference>
<proteinExistence type="predicted"/>